<sequence>GALPEGIVRIQVGDELYVIKLKRRAAEKISTIVYRNINVTNGWPQLVQCADKTWGHIVGDAAKELSETCMKNVMQKIIEEPTVTKADVSMYRNKVVNELRSGS</sequence>
<reference evidence="1" key="1">
    <citation type="submission" date="2023-10" db="EMBL/GenBank/DDBJ databases">
        <authorList>
            <person name="Chen Y."/>
            <person name="Shah S."/>
            <person name="Dougan E. K."/>
            <person name="Thang M."/>
            <person name="Chan C."/>
        </authorList>
    </citation>
    <scope>NUCLEOTIDE SEQUENCE [LARGE SCALE GENOMIC DNA]</scope>
</reference>
<evidence type="ECO:0000313" key="1">
    <source>
        <dbReference type="EMBL" id="CAK0850243.1"/>
    </source>
</evidence>
<feature type="non-terminal residue" evidence="1">
    <location>
        <position position="1"/>
    </location>
</feature>
<dbReference type="Proteomes" id="UP001189429">
    <property type="component" value="Unassembled WGS sequence"/>
</dbReference>
<name>A0ABN9TVF7_9DINO</name>
<keyword evidence="2" id="KW-1185">Reference proteome</keyword>
<comment type="caution">
    <text evidence="1">The sequence shown here is derived from an EMBL/GenBank/DDBJ whole genome shotgun (WGS) entry which is preliminary data.</text>
</comment>
<evidence type="ECO:0000313" key="2">
    <source>
        <dbReference type="Proteomes" id="UP001189429"/>
    </source>
</evidence>
<dbReference type="EMBL" id="CAUYUJ010015128">
    <property type="protein sequence ID" value="CAK0850243.1"/>
    <property type="molecule type" value="Genomic_DNA"/>
</dbReference>
<proteinExistence type="predicted"/>
<organism evidence="1 2">
    <name type="scientific">Prorocentrum cordatum</name>
    <dbReference type="NCBI Taxonomy" id="2364126"/>
    <lineage>
        <taxon>Eukaryota</taxon>
        <taxon>Sar</taxon>
        <taxon>Alveolata</taxon>
        <taxon>Dinophyceae</taxon>
        <taxon>Prorocentrales</taxon>
        <taxon>Prorocentraceae</taxon>
        <taxon>Prorocentrum</taxon>
    </lineage>
</organism>
<protein>
    <submittedName>
        <fullName evidence="1">Uncharacterized protein</fullName>
    </submittedName>
</protein>
<gene>
    <name evidence="1" type="ORF">PCOR1329_LOCUS42683</name>
</gene>
<accession>A0ABN9TVF7</accession>